<dbReference type="InterPro" id="IPR036397">
    <property type="entry name" value="RNaseH_sf"/>
</dbReference>
<dbReference type="AlphaFoldDB" id="A0A2M8C6B2"/>
<proteinExistence type="predicted"/>
<dbReference type="PANTHER" id="PTHR46889:SF4">
    <property type="entry name" value="TRANSPOSASE INSO FOR INSERTION SEQUENCE ELEMENT IS911B-RELATED"/>
    <property type="match status" value="1"/>
</dbReference>
<dbReference type="PROSITE" id="PS50994">
    <property type="entry name" value="INTEGRASE"/>
    <property type="match status" value="1"/>
</dbReference>
<reference evidence="3" key="1">
    <citation type="submission" date="2017-09" db="EMBL/GenBank/DDBJ databases">
        <title>Depth-based differentiation of microbial function through sediment-hosted aquifers and enrichment of novel symbionts in the deep terrestrial subsurface.</title>
        <authorList>
            <person name="Probst A.J."/>
            <person name="Ladd B."/>
            <person name="Jarett J.K."/>
            <person name="Geller-Mcgrath D.E."/>
            <person name="Sieber C.M.K."/>
            <person name="Emerson J.B."/>
            <person name="Anantharaman K."/>
            <person name="Thomas B.C."/>
            <person name="Malmstrom R."/>
            <person name="Stieglmeier M."/>
            <person name="Klingl A."/>
            <person name="Woyke T."/>
            <person name="Ryan C.M."/>
            <person name="Banfield J.F."/>
        </authorList>
    </citation>
    <scope>NUCLEOTIDE SEQUENCE [LARGE SCALE GENOMIC DNA]</scope>
</reference>
<dbReference type="InterPro" id="IPR001584">
    <property type="entry name" value="Integrase_cat-core"/>
</dbReference>
<name>A0A2M8C6B2_9BACT</name>
<dbReference type="Pfam" id="PF13333">
    <property type="entry name" value="rve_2"/>
    <property type="match status" value="1"/>
</dbReference>
<dbReference type="Proteomes" id="UP000229421">
    <property type="component" value="Unassembled WGS sequence"/>
</dbReference>
<dbReference type="Gene3D" id="3.30.420.10">
    <property type="entry name" value="Ribonuclease H-like superfamily/Ribonuclease H"/>
    <property type="match status" value="1"/>
</dbReference>
<dbReference type="GO" id="GO:0015074">
    <property type="term" value="P:DNA integration"/>
    <property type="evidence" value="ECO:0007669"/>
    <property type="project" value="InterPro"/>
</dbReference>
<accession>A0A2M8C6B2</accession>
<dbReference type="Pfam" id="PF00665">
    <property type="entry name" value="rve"/>
    <property type="match status" value="1"/>
</dbReference>
<dbReference type="InterPro" id="IPR012337">
    <property type="entry name" value="RNaseH-like_sf"/>
</dbReference>
<comment type="caution">
    <text evidence="2">The sequence shown here is derived from an EMBL/GenBank/DDBJ whole genome shotgun (WGS) entry which is preliminary data.</text>
</comment>
<dbReference type="InterPro" id="IPR050900">
    <property type="entry name" value="Transposase_IS3/IS150/IS904"/>
</dbReference>
<evidence type="ECO:0000259" key="1">
    <source>
        <dbReference type="PROSITE" id="PS50994"/>
    </source>
</evidence>
<dbReference type="PANTHER" id="PTHR46889">
    <property type="entry name" value="TRANSPOSASE INSF FOR INSERTION SEQUENCE IS3B-RELATED"/>
    <property type="match status" value="1"/>
</dbReference>
<dbReference type="EMBL" id="PFTZ01000026">
    <property type="protein sequence ID" value="PJB51803.1"/>
    <property type="molecule type" value="Genomic_DNA"/>
</dbReference>
<dbReference type="GO" id="GO:0003676">
    <property type="term" value="F:nucleic acid binding"/>
    <property type="evidence" value="ECO:0007669"/>
    <property type="project" value="InterPro"/>
</dbReference>
<gene>
    <name evidence="2" type="ORF">CO101_00685</name>
</gene>
<dbReference type="SUPFAM" id="SSF53098">
    <property type="entry name" value="Ribonuclease H-like"/>
    <property type="match status" value="1"/>
</dbReference>
<evidence type="ECO:0000313" key="2">
    <source>
        <dbReference type="EMBL" id="PJB51803.1"/>
    </source>
</evidence>
<organism evidence="2 3">
    <name type="scientific">Candidatus Berkelbacteria bacterium CG_4_9_14_3_um_filter_39_23</name>
    <dbReference type="NCBI Taxonomy" id="1974508"/>
    <lineage>
        <taxon>Bacteria</taxon>
        <taxon>Candidatus Berkelbacteria</taxon>
    </lineage>
</organism>
<feature type="domain" description="Integrase catalytic" evidence="1">
    <location>
        <begin position="1"/>
        <end position="145"/>
    </location>
</feature>
<evidence type="ECO:0000313" key="3">
    <source>
        <dbReference type="Proteomes" id="UP000229421"/>
    </source>
</evidence>
<sequence>MFHGKFIYLSTVMDLFTREILGWSIANNHERYLVIDALNMAISKTWVLPRYHHSDQGSEYDSNDYIKILSDNKIIVSMSKKGHLWENGFQESSYSQFKVDLGRPDQYETLGELIEAIYLHINYYNKNRIHTTLKTSPIKFRDQYYLKSLTISSPQRQRQLV</sequence>
<protein>
    <recommendedName>
        <fullName evidence="1">Integrase catalytic domain-containing protein</fullName>
    </recommendedName>
</protein>